<dbReference type="PRINTS" id="PR01801">
    <property type="entry name" value="SURFCEANTIGN"/>
</dbReference>
<dbReference type="Proteomes" id="UP000007494">
    <property type="component" value="Chromosome Ib"/>
</dbReference>
<dbReference type="GeneID" id="13446012"/>
<protein>
    <submittedName>
        <fullName evidence="2">Srs domain-containing protein</fullName>
    </submittedName>
</protein>
<dbReference type="Pfam" id="PF04092">
    <property type="entry name" value="SAG"/>
    <property type="match status" value="2"/>
</dbReference>
<dbReference type="InterPro" id="IPR007226">
    <property type="entry name" value="SRS_dom"/>
</dbReference>
<feature type="domain" description="SRS" evidence="1">
    <location>
        <begin position="219"/>
        <end position="353"/>
    </location>
</feature>
<gene>
    <name evidence="2" type="ORF">NCLIV_004431</name>
</gene>
<feature type="domain" description="SRS" evidence="1">
    <location>
        <begin position="68"/>
        <end position="208"/>
    </location>
</feature>
<organism evidence="2 3">
    <name type="scientific">Neospora caninum (strain Liverpool)</name>
    <dbReference type="NCBI Taxonomy" id="572307"/>
    <lineage>
        <taxon>Eukaryota</taxon>
        <taxon>Sar</taxon>
        <taxon>Alveolata</taxon>
        <taxon>Apicomplexa</taxon>
        <taxon>Conoidasida</taxon>
        <taxon>Coccidia</taxon>
        <taxon>Eucoccidiorida</taxon>
        <taxon>Eimeriorina</taxon>
        <taxon>Sarcocystidae</taxon>
        <taxon>Neospora</taxon>
    </lineage>
</organism>
<evidence type="ECO:0000313" key="2">
    <source>
        <dbReference type="EMBL" id="CBZ49963.1"/>
    </source>
</evidence>
<dbReference type="InParanoid" id="F0V8C2"/>
<dbReference type="InterPro" id="IPR028352">
    <property type="entry name" value="Surface_antig_SAG1"/>
</dbReference>
<name>F0V8C2_NEOCL</name>
<dbReference type="RefSeq" id="XP_003879998.1">
    <property type="nucleotide sequence ID" value="XM_003879949.1"/>
</dbReference>
<accession>F0V8C2</accession>
<dbReference type="AlphaFoldDB" id="F0V8C2"/>
<sequence>MVRAGRVQHRRGWFRSKARKLMAFCLGGVLLFSGGGSVAAEPVEGLLRRSLVSRSSNVTDSPSESTTVATCKASGSTEVAATPAILTLSRSSLNVQLRCLGVSNTAAPTDPKKVCEGENVSTVSPDSAACTIGPHKFSKTITLRELLGASHEVTWTEADVSGGSENGKERTLQLVEADLPRTDKSFFVGCQKQDNPEANSSCKVTVNVNARPSSVDDENVVTCAYGKDSNPKAVQVEMSEEKNTLTIDCGSDGSMQPTEYATQYCSPADEKLNGCTKNSYSDILPMFETRWWSEANDGSPARLTIPKTDFPRANQSILLGCIPKAESADGPGKRGDLTESESATTTCRVLVTVRASSSASSALFTPQVVYAASGTAFLMGLLGGSL</sequence>
<dbReference type="GO" id="GO:0016020">
    <property type="term" value="C:membrane"/>
    <property type="evidence" value="ECO:0007669"/>
    <property type="project" value="InterPro"/>
</dbReference>
<dbReference type="EMBL" id="FR823381">
    <property type="protein sequence ID" value="CBZ49963.1"/>
    <property type="molecule type" value="Genomic_DNA"/>
</dbReference>
<dbReference type="VEuPathDB" id="ToxoDB:NCLIV_004431"/>
<reference evidence="3" key="1">
    <citation type="journal article" date="2012" name="PLoS Pathog.">
        <title>Comparative genomics of the apicomplexan parasites Toxoplasma gondii and Neospora caninum: Coccidia differing in host range and transmission strategy.</title>
        <authorList>
            <person name="Reid A.J."/>
            <person name="Vermont S.J."/>
            <person name="Cotton J.A."/>
            <person name="Harris D."/>
            <person name="Hill-Cawthorne G.A."/>
            <person name="Konen-Waisman S."/>
            <person name="Latham S.M."/>
            <person name="Mourier T."/>
            <person name="Norton R."/>
            <person name="Quail M.A."/>
            <person name="Sanders M."/>
            <person name="Shanmugam D."/>
            <person name="Sohal A."/>
            <person name="Wasmuth J.D."/>
            <person name="Brunk B."/>
            <person name="Grigg M.E."/>
            <person name="Howard J.C."/>
            <person name="Parkinson J."/>
            <person name="Roos D.S."/>
            <person name="Trees A.J."/>
            <person name="Berriman M."/>
            <person name="Pain A."/>
            <person name="Wastling J.M."/>
        </authorList>
    </citation>
    <scope>NUCLEOTIDE SEQUENCE [LARGE SCALE GENOMIC DNA]</scope>
    <source>
        <strain evidence="3">Liverpool</strain>
    </source>
</reference>
<evidence type="ECO:0000313" key="3">
    <source>
        <dbReference type="Proteomes" id="UP000007494"/>
    </source>
</evidence>
<dbReference type="SUPFAM" id="SSF74877">
    <property type="entry name" value="Major surface antigen p30, SAG1"/>
    <property type="match status" value="2"/>
</dbReference>
<dbReference type="InterPro" id="IPR036755">
    <property type="entry name" value="SRS_dom_sf"/>
</dbReference>
<keyword evidence="3" id="KW-1185">Reference proteome</keyword>
<proteinExistence type="predicted"/>
<evidence type="ECO:0000259" key="1">
    <source>
        <dbReference type="Pfam" id="PF04092"/>
    </source>
</evidence>
<dbReference type="Gene3D" id="2.60.40.1320">
    <property type="entry name" value="SRS domain"/>
    <property type="match status" value="2"/>
</dbReference>